<gene>
    <name evidence="2" type="ORF">SAMN02746019_00001650</name>
</gene>
<sequence length="79" mass="9115">MDQTTLRRVKLVYPPALIDEPLLYRLIQRFGLLVNIRRAHVEATEAWLVVDLEGPPDRVEEGLAWIQKQGVLVEPVEQL</sequence>
<protein>
    <submittedName>
        <fullName evidence="2">NIL domain-containing protein</fullName>
    </submittedName>
</protein>
<keyword evidence="3" id="KW-1185">Reference proteome</keyword>
<evidence type="ECO:0000313" key="2">
    <source>
        <dbReference type="EMBL" id="SNB66629.1"/>
    </source>
</evidence>
<dbReference type="InterPro" id="IPR018449">
    <property type="entry name" value="NIL_domain"/>
</dbReference>
<evidence type="ECO:0000259" key="1">
    <source>
        <dbReference type="SMART" id="SM00930"/>
    </source>
</evidence>
<proteinExistence type="predicted"/>
<dbReference type="InterPro" id="IPR045865">
    <property type="entry name" value="ACT-like_dom_sf"/>
</dbReference>
<dbReference type="RefSeq" id="WP_088571412.1">
    <property type="nucleotide sequence ID" value="NZ_FYEK01000028.1"/>
</dbReference>
<dbReference type="Gene3D" id="3.30.70.260">
    <property type="match status" value="1"/>
</dbReference>
<dbReference type="AlphaFoldDB" id="A0A212R3M5"/>
<accession>A0A212R3M5</accession>
<dbReference type="EMBL" id="FYEK01000028">
    <property type="protein sequence ID" value="SNB66629.1"/>
    <property type="molecule type" value="Genomic_DNA"/>
</dbReference>
<dbReference type="InParanoid" id="A0A212R3M5"/>
<organism evidence="2 3">
    <name type="scientific">Thermoflexus hugenholtzii JAD2</name>
    <dbReference type="NCBI Taxonomy" id="877466"/>
    <lineage>
        <taxon>Bacteria</taxon>
        <taxon>Bacillati</taxon>
        <taxon>Chloroflexota</taxon>
        <taxon>Thermoflexia</taxon>
        <taxon>Thermoflexales</taxon>
        <taxon>Thermoflexaceae</taxon>
        <taxon>Thermoflexus</taxon>
    </lineage>
</organism>
<feature type="domain" description="NIL" evidence="1">
    <location>
        <begin position="5"/>
        <end position="76"/>
    </location>
</feature>
<dbReference type="SMART" id="SM00930">
    <property type="entry name" value="NIL"/>
    <property type="match status" value="1"/>
</dbReference>
<dbReference type="SUPFAM" id="SSF55021">
    <property type="entry name" value="ACT-like"/>
    <property type="match status" value="1"/>
</dbReference>
<dbReference type="Pfam" id="PF09383">
    <property type="entry name" value="NIL"/>
    <property type="match status" value="1"/>
</dbReference>
<dbReference type="OrthoDB" id="163312at2"/>
<evidence type="ECO:0000313" key="3">
    <source>
        <dbReference type="Proteomes" id="UP000197025"/>
    </source>
</evidence>
<name>A0A212R3M5_9CHLR</name>
<dbReference type="Proteomes" id="UP000197025">
    <property type="component" value="Unassembled WGS sequence"/>
</dbReference>
<reference evidence="3" key="1">
    <citation type="submission" date="2017-06" db="EMBL/GenBank/DDBJ databases">
        <authorList>
            <person name="Varghese N."/>
            <person name="Submissions S."/>
        </authorList>
    </citation>
    <scope>NUCLEOTIDE SEQUENCE [LARGE SCALE GENOMIC DNA]</scope>
    <source>
        <strain evidence="3">JAD2</strain>
    </source>
</reference>